<feature type="compositionally biased region" description="Low complexity" evidence="1">
    <location>
        <begin position="1"/>
        <end position="21"/>
    </location>
</feature>
<gene>
    <name evidence="2" type="ORF">PCOR1329_LOCUS43289</name>
</gene>
<reference evidence="2" key="1">
    <citation type="submission" date="2023-10" db="EMBL/GenBank/DDBJ databases">
        <authorList>
            <person name="Chen Y."/>
            <person name="Shah S."/>
            <person name="Dougan E. K."/>
            <person name="Thang M."/>
            <person name="Chan C."/>
        </authorList>
    </citation>
    <scope>NUCLEOTIDE SEQUENCE [LARGE SCALE GENOMIC DNA]</scope>
</reference>
<evidence type="ECO:0000313" key="3">
    <source>
        <dbReference type="Proteomes" id="UP001189429"/>
    </source>
</evidence>
<accession>A0ABN9U0I6</accession>
<organism evidence="2 3">
    <name type="scientific">Prorocentrum cordatum</name>
    <dbReference type="NCBI Taxonomy" id="2364126"/>
    <lineage>
        <taxon>Eukaryota</taxon>
        <taxon>Sar</taxon>
        <taxon>Alveolata</taxon>
        <taxon>Dinophyceae</taxon>
        <taxon>Prorocentrales</taxon>
        <taxon>Prorocentraceae</taxon>
        <taxon>Prorocentrum</taxon>
    </lineage>
</organism>
<protein>
    <submittedName>
        <fullName evidence="2">Uncharacterized protein</fullName>
    </submittedName>
</protein>
<name>A0ABN9U0I6_9DINO</name>
<feature type="non-terminal residue" evidence="2">
    <location>
        <position position="51"/>
    </location>
</feature>
<proteinExistence type="predicted"/>
<comment type="caution">
    <text evidence="2">The sequence shown here is derived from an EMBL/GenBank/DDBJ whole genome shotgun (WGS) entry which is preliminary data.</text>
</comment>
<feature type="region of interest" description="Disordered" evidence="1">
    <location>
        <begin position="1"/>
        <end position="35"/>
    </location>
</feature>
<feature type="non-terminal residue" evidence="2">
    <location>
        <position position="1"/>
    </location>
</feature>
<sequence>APPSRCSTSSSSSSAHSTAQPQPQPRRGTSWHLVLLPSTYRDPRVTREHVA</sequence>
<keyword evidence="3" id="KW-1185">Reference proteome</keyword>
<evidence type="ECO:0000313" key="2">
    <source>
        <dbReference type="EMBL" id="CAK0851023.1"/>
    </source>
</evidence>
<dbReference type="EMBL" id="CAUYUJ010015201">
    <property type="protein sequence ID" value="CAK0851023.1"/>
    <property type="molecule type" value="Genomic_DNA"/>
</dbReference>
<evidence type="ECO:0000256" key="1">
    <source>
        <dbReference type="SAM" id="MobiDB-lite"/>
    </source>
</evidence>
<dbReference type="Proteomes" id="UP001189429">
    <property type="component" value="Unassembled WGS sequence"/>
</dbReference>